<feature type="domain" description="ABM" evidence="1">
    <location>
        <begin position="2"/>
        <end position="96"/>
    </location>
</feature>
<dbReference type="Proteomes" id="UP001314635">
    <property type="component" value="Unassembled WGS sequence"/>
</dbReference>
<dbReference type="PROSITE" id="PS51725">
    <property type="entry name" value="ABM"/>
    <property type="match status" value="1"/>
</dbReference>
<evidence type="ECO:0000313" key="3">
    <source>
        <dbReference type="Proteomes" id="UP001314635"/>
    </source>
</evidence>
<reference evidence="3" key="1">
    <citation type="journal article" date="2021" name="ISME J.">
        <title>Evolutionary origin and ecological implication of a unique nif island in free-living Bradyrhizobium lineages.</title>
        <authorList>
            <person name="Tao J."/>
        </authorList>
    </citation>
    <scope>NUCLEOTIDE SEQUENCE [LARGE SCALE GENOMIC DNA]</scope>
    <source>
        <strain evidence="3">SZCCT0094</strain>
    </source>
</reference>
<keyword evidence="3" id="KW-1185">Reference proteome</keyword>
<protein>
    <submittedName>
        <fullName evidence="2">Antibiotic biosynthesis monooxygenase</fullName>
    </submittedName>
</protein>
<dbReference type="RefSeq" id="WP_012042032.1">
    <property type="nucleotide sequence ID" value="NZ_JABFDP010000022.1"/>
</dbReference>
<dbReference type="PANTHER" id="PTHR34474">
    <property type="entry name" value="SIGNAL TRANSDUCTION PROTEIN TRAP"/>
    <property type="match status" value="1"/>
</dbReference>
<dbReference type="Pfam" id="PF03992">
    <property type="entry name" value="ABM"/>
    <property type="match status" value="1"/>
</dbReference>
<dbReference type="InterPro" id="IPR011008">
    <property type="entry name" value="Dimeric_a/b-barrel"/>
</dbReference>
<dbReference type="InterPro" id="IPR050404">
    <property type="entry name" value="Heme-degrading_MO"/>
</dbReference>
<dbReference type="InterPro" id="IPR007138">
    <property type="entry name" value="ABM_dom"/>
</dbReference>
<gene>
    <name evidence="2" type="ORF">JQ619_12870</name>
</gene>
<sequence length="106" mass="11939">MFIAMNRFRVAKGSESAFEQVWLSRDSHLDKVPGFVEFHLLKGPEAEDHTLYASHTIWASKAAFEDWTKSEAFRAAHKGAGDNKPLYLGPPQFEGFEVRQTVGGKK</sequence>
<evidence type="ECO:0000259" key="1">
    <source>
        <dbReference type="PROSITE" id="PS51725"/>
    </source>
</evidence>
<dbReference type="PANTHER" id="PTHR34474:SF2">
    <property type="entry name" value="SIGNAL TRANSDUCTION PROTEIN TRAP"/>
    <property type="match status" value="1"/>
</dbReference>
<keyword evidence="2" id="KW-0560">Oxidoreductase</keyword>
<comment type="caution">
    <text evidence="2">The sequence shown here is derived from an EMBL/GenBank/DDBJ whole genome shotgun (WGS) entry which is preliminary data.</text>
</comment>
<dbReference type="EMBL" id="JAFCLK010000010">
    <property type="protein sequence ID" value="MBR1136663.1"/>
    <property type="molecule type" value="Genomic_DNA"/>
</dbReference>
<name>A0ABS5G5S3_9BRAD</name>
<dbReference type="SUPFAM" id="SSF54909">
    <property type="entry name" value="Dimeric alpha+beta barrel"/>
    <property type="match status" value="1"/>
</dbReference>
<accession>A0ABS5G5S3</accession>
<proteinExistence type="predicted"/>
<dbReference type="Gene3D" id="3.30.70.100">
    <property type="match status" value="1"/>
</dbReference>
<dbReference type="GO" id="GO:0004497">
    <property type="term" value="F:monooxygenase activity"/>
    <property type="evidence" value="ECO:0007669"/>
    <property type="project" value="UniProtKB-KW"/>
</dbReference>
<keyword evidence="2" id="KW-0503">Monooxygenase</keyword>
<organism evidence="2 3">
    <name type="scientific">Bradyrhizobium denitrificans</name>
    <dbReference type="NCBI Taxonomy" id="2734912"/>
    <lineage>
        <taxon>Bacteria</taxon>
        <taxon>Pseudomonadati</taxon>
        <taxon>Pseudomonadota</taxon>
        <taxon>Alphaproteobacteria</taxon>
        <taxon>Hyphomicrobiales</taxon>
        <taxon>Nitrobacteraceae</taxon>
        <taxon>Bradyrhizobium</taxon>
    </lineage>
</organism>
<evidence type="ECO:0000313" key="2">
    <source>
        <dbReference type="EMBL" id="MBR1136663.1"/>
    </source>
</evidence>